<dbReference type="GeneID" id="66113556"/>
<name>A0A9P8AK69_9ASCO</name>
<dbReference type="EMBL" id="JAHMUF010000001">
    <property type="protein sequence ID" value="KAG7196170.1"/>
    <property type="molecule type" value="Genomic_DNA"/>
</dbReference>
<feature type="region of interest" description="Disordered" evidence="1">
    <location>
        <begin position="408"/>
        <end position="427"/>
    </location>
</feature>
<feature type="compositionally biased region" description="Basic and acidic residues" evidence="1">
    <location>
        <begin position="408"/>
        <end position="419"/>
    </location>
</feature>
<sequence length="823" mass="91748">MSISSVSNAAPSGIAPTIAIDNDSAREVKDAAGDNAIADENGYLEKHQHDHEDIDVLDMLRKRQSDSYRDLVLQIPARFNPVRKNYRKRVSFDTVNLEYDNDADLENPTESRLLEELAQEEAKRRSRFDNLNGYMFELERGRDRSLSPNRAASSYGNSPNATSPLRLLSPTLSPTRGMVVRSPRGSVFGRNSLYPTTPIITQPSCILTKTHKDFDALYKGKLPGMKPALPGRVIMVYISGRKHTWVALDWVLRNFVENGDTVVIVGVLGSVLQNLIRNRGLLPGKIIAQTPKMRYKLRSHPQYTKIITRNILNYAFQILNPHAIVRVMADMTAGKTKEVLKAMYLLYTPNIVVTGGKISTTVGAPLRSWTSSKLTDRLVKNFPLPVIVVPALTMGYFEENLKKELESRDFNEQDEEKAQIPRKKSVKKLITDSQGNLLPCIRPESSSVNDCNEKDDNDQNSYSSSSSSDDEEANGSIDDNSSLYDGRLLPRLDEDALSKHLQAKVSQCAHSINGDDSRSGKSITSRSKRSSFSSRSKRSSMSSRSRKGENSSAFSQSESESESEPESDDSGYSDRSSIASSGSYDSFKVISDLYLDYKDDINEVLHKTEQKPLTADTLITQIKAISDMSAQLCREFKEVNPSFSGKGSKLAREITGSNKFGEVPFKTKSLLEPVQPKPKLVNSTTTPAYSFKELQRKMKQQQQFDQLQVSPPPEPSTSLTKKMSPPQITISEVSPVRSPSPKTAAPKAGSLKFADSVSSTRPRKSIYSTTSKLTKALSHEIDTDNRFTLEPSKSHPDLTVVHNQSVSPDKEKKKKKRLLKFWK</sequence>
<feature type="compositionally biased region" description="Acidic residues" evidence="1">
    <location>
        <begin position="559"/>
        <end position="571"/>
    </location>
</feature>
<feature type="region of interest" description="Disordered" evidence="1">
    <location>
        <begin position="695"/>
        <end position="772"/>
    </location>
</feature>
<dbReference type="OrthoDB" id="843225at2759"/>
<dbReference type="RefSeq" id="XP_043051715.1">
    <property type="nucleotide sequence ID" value="XM_043191038.1"/>
</dbReference>
<proteinExistence type="predicted"/>
<feature type="compositionally biased region" description="Polar residues" evidence="1">
    <location>
        <begin position="756"/>
        <end position="772"/>
    </location>
</feature>
<feature type="region of interest" description="Disordered" evidence="1">
    <location>
        <begin position="142"/>
        <end position="166"/>
    </location>
</feature>
<feature type="compositionally biased region" description="Polar residues" evidence="1">
    <location>
        <begin position="146"/>
        <end position="161"/>
    </location>
</feature>
<feature type="compositionally biased region" description="Basic residues" evidence="1">
    <location>
        <begin position="812"/>
        <end position="823"/>
    </location>
</feature>
<dbReference type="Proteomes" id="UP000790833">
    <property type="component" value="Unassembled WGS sequence"/>
</dbReference>
<comment type="caution">
    <text evidence="2">The sequence shown here is derived from an EMBL/GenBank/DDBJ whole genome shotgun (WGS) entry which is preliminary data.</text>
</comment>
<feature type="region of interest" description="Disordered" evidence="1">
    <location>
        <begin position="509"/>
        <end position="580"/>
    </location>
</feature>
<dbReference type="AlphaFoldDB" id="A0A9P8AK69"/>
<feature type="region of interest" description="Disordered" evidence="1">
    <location>
        <begin position="787"/>
        <end position="823"/>
    </location>
</feature>
<feature type="compositionally biased region" description="Polar residues" evidence="1">
    <location>
        <begin position="716"/>
        <end position="732"/>
    </location>
</feature>
<feature type="compositionally biased region" description="Low complexity" evidence="1">
    <location>
        <begin position="520"/>
        <end position="543"/>
    </location>
</feature>
<feature type="region of interest" description="Disordered" evidence="1">
    <location>
        <begin position="437"/>
        <end position="485"/>
    </location>
</feature>
<evidence type="ECO:0000256" key="1">
    <source>
        <dbReference type="SAM" id="MobiDB-lite"/>
    </source>
</evidence>
<protein>
    <submittedName>
        <fullName evidence="2">Uncharacterized protein</fullName>
    </submittedName>
</protein>
<evidence type="ECO:0000313" key="3">
    <source>
        <dbReference type="Proteomes" id="UP000790833"/>
    </source>
</evidence>
<keyword evidence="3" id="KW-1185">Reference proteome</keyword>
<gene>
    <name evidence="2" type="ORF">KQ657_000182</name>
</gene>
<feature type="compositionally biased region" description="Basic and acidic residues" evidence="1">
    <location>
        <begin position="787"/>
        <end position="796"/>
    </location>
</feature>
<organism evidence="2 3">
    <name type="scientific">Scheffersomyces spartinae</name>
    <dbReference type="NCBI Taxonomy" id="45513"/>
    <lineage>
        <taxon>Eukaryota</taxon>
        <taxon>Fungi</taxon>
        <taxon>Dikarya</taxon>
        <taxon>Ascomycota</taxon>
        <taxon>Saccharomycotina</taxon>
        <taxon>Pichiomycetes</taxon>
        <taxon>Debaryomycetaceae</taxon>
        <taxon>Scheffersomyces</taxon>
    </lineage>
</organism>
<evidence type="ECO:0000313" key="2">
    <source>
        <dbReference type="EMBL" id="KAG7196170.1"/>
    </source>
</evidence>
<accession>A0A9P8AK69</accession>
<reference evidence="2" key="1">
    <citation type="submission" date="2021-03" db="EMBL/GenBank/DDBJ databases">
        <authorList>
            <person name="Palmer J.M."/>
        </authorList>
    </citation>
    <scope>NUCLEOTIDE SEQUENCE</scope>
    <source>
        <strain evidence="2">ARV_011</strain>
    </source>
</reference>